<dbReference type="GO" id="GO:0005524">
    <property type="term" value="F:ATP binding"/>
    <property type="evidence" value="ECO:0007669"/>
    <property type="project" value="InterPro"/>
</dbReference>
<dbReference type="Proteomes" id="UP001374535">
    <property type="component" value="Chromosome 5"/>
</dbReference>
<keyword evidence="5" id="KW-0325">Glycoprotein</keyword>
<evidence type="ECO:0000256" key="1">
    <source>
        <dbReference type="ARBA" id="ARBA00004370"/>
    </source>
</evidence>
<evidence type="ECO:0000259" key="7">
    <source>
        <dbReference type="PROSITE" id="PS50011"/>
    </source>
</evidence>
<dbReference type="Pfam" id="PF07714">
    <property type="entry name" value="PK_Tyr_Ser-Thr"/>
    <property type="match status" value="1"/>
</dbReference>
<dbReference type="InterPro" id="IPR000719">
    <property type="entry name" value="Prot_kinase_dom"/>
</dbReference>
<dbReference type="Gene3D" id="1.10.510.10">
    <property type="entry name" value="Transferase(Phosphotransferase) domain 1"/>
    <property type="match status" value="1"/>
</dbReference>
<keyword evidence="4" id="KW-0472">Membrane</keyword>
<dbReference type="AlphaFoldDB" id="A0AAQ3S1M1"/>
<feature type="region of interest" description="Disordered" evidence="6">
    <location>
        <begin position="113"/>
        <end position="162"/>
    </location>
</feature>
<dbReference type="EMBL" id="CP144696">
    <property type="protein sequence ID" value="WVZ12391.1"/>
    <property type="molecule type" value="Genomic_DNA"/>
</dbReference>
<dbReference type="GO" id="GO:0004672">
    <property type="term" value="F:protein kinase activity"/>
    <property type="evidence" value="ECO:0007669"/>
    <property type="project" value="InterPro"/>
</dbReference>
<name>A0AAQ3S1M1_VIGMU</name>
<evidence type="ECO:0000256" key="3">
    <source>
        <dbReference type="ARBA" id="ARBA00022737"/>
    </source>
</evidence>
<proteinExistence type="predicted"/>
<feature type="domain" description="Protein kinase" evidence="7">
    <location>
        <begin position="1"/>
        <end position="112"/>
    </location>
</feature>
<dbReference type="PANTHER" id="PTHR45974">
    <property type="entry name" value="RECEPTOR-LIKE PROTEIN 55"/>
    <property type="match status" value="1"/>
</dbReference>
<evidence type="ECO:0000256" key="6">
    <source>
        <dbReference type="SAM" id="MobiDB-lite"/>
    </source>
</evidence>
<feature type="compositionally biased region" description="Low complexity" evidence="6">
    <location>
        <begin position="121"/>
        <end position="139"/>
    </location>
</feature>
<dbReference type="SUPFAM" id="SSF56112">
    <property type="entry name" value="Protein kinase-like (PK-like)"/>
    <property type="match status" value="1"/>
</dbReference>
<evidence type="ECO:0000313" key="8">
    <source>
        <dbReference type="EMBL" id="WVZ12391.1"/>
    </source>
</evidence>
<dbReference type="PROSITE" id="PS50011">
    <property type="entry name" value="PROTEIN_KINASE_DOM"/>
    <property type="match status" value="1"/>
</dbReference>
<protein>
    <recommendedName>
        <fullName evidence="7">Protein kinase domain-containing protein</fullName>
    </recommendedName>
</protein>
<evidence type="ECO:0000256" key="2">
    <source>
        <dbReference type="ARBA" id="ARBA00022729"/>
    </source>
</evidence>
<keyword evidence="2" id="KW-0732">Signal</keyword>
<organism evidence="8 9">
    <name type="scientific">Vigna mungo</name>
    <name type="common">Black gram</name>
    <name type="synonym">Phaseolus mungo</name>
    <dbReference type="NCBI Taxonomy" id="3915"/>
    <lineage>
        <taxon>Eukaryota</taxon>
        <taxon>Viridiplantae</taxon>
        <taxon>Streptophyta</taxon>
        <taxon>Embryophyta</taxon>
        <taxon>Tracheophyta</taxon>
        <taxon>Spermatophyta</taxon>
        <taxon>Magnoliopsida</taxon>
        <taxon>eudicotyledons</taxon>
        <taxon>Gunneridae</taxon>
        <taxon>Pentapetalae</taxon>
        <taxon>rosids</taxon>
        <taxon>fabids</taxon>
        <taxon>Fabales</taxon>
        <taxon>Fabaceae</taxon>
        <taxon>Papilionoideae</taxon>
        <taxon>50 kb inversion clade</taxon>
        <taxon>NPAAA clade</taxon>
        <taxon>indigoferoid/millettioid clade</taxon>
        <taxon>Phaseoleae</taxon>
        <taxon>Vigna</taxon>
    </lineage>
</organism>
<dbReference type="GO" id="GO:0016020">
    <property type="term" value="C:membrane"/>
    <property type="evidence" value="ECO:0007669"/>
    <property type="project" value="UniProtKB-SubCell"/>
</dbReference>
<sequence length="162" mass="17995">MWIGYLDPEYYMSQQLTEKSDVYSFGVLMLELISAKKPLERGKYIVKEVKNAVDKTKGLYGLQEFIDPAMGLSSTTLIGFDKFVNLTLKCVEESGEARPKMSDVVREIENILKSAGANPTEESPSISSSYEEVSRGSSSHPYNSNDTFDLSGESPYPKVDPS</sequence>
<comment type="subcellular location">
    <subcellularLocation>
        <location evidence="1">Membrane</location>
    </subcellularLocation>
</comment>
<reference evidence="8 9" key="1">
    <citation type="journal article" date="2023" name="Life. Sci Alliance">
        <title>Evolutionary insights into 3D genome organization and epigenetic landscape of Vigna mungo.</title>
        <authorList>
            <person name="Junaid A."/>
            <person name="Singh B."/>
            <person name="Bhatia S."/>
        </authorList>
    </citation>
    <scope>NUCLEOTIDE SEQUENCE [LARGE SCALE GENOMIC DNA]</scope>
    <source>
        <strain evidence="8">Urdbean</strain>
    </source>
</reference>
<keyword evidence="3" id="KW-0677">Repeat</keyword>
<dbReference type="InterPro" id="IPR001245">
    <property type="entry name" value="Ser-Thr/Tyr_kinase_cat_dom"/>
</dbReference>
<keyword evidence="9" id="KW-1185">Reference proteome</keyword>
<accession>A0AAQ3S1M1</accession>
<evidence type="ECO:0000313" key="9">
    <source>
        <dbReference type="Proteomes" id="UP001374535"/>
    </source>
</evidence>
<evidence type="ECO:0000256" key="5">
    <source>
        <dbReference type="ARBA" id="ARBA00023180"/>
    </source>
</evidence>
<dbReference type="PANTHER" id="PTHR45974:SF266">
    <property type="entry name" value="LEUCINE-RICH REPEAT RECEPTOR PROTEIN KINASE HPCA1"/>
    <property type="match status" value="1"/>
</dbReference>
<dbReference type="InterPro" id="IPR011009">
    <property type="entry name" value="Kinase-like_dom_sf"/>
</dbReference>
<evidence type="ECO:0000256" key="4">
    <source>
        <dbReference type="ARBA" id="ARBA00023136"/>
    </source>
</evidence>
<gene>
    <name evidence="8" type="ORF">V8G54_016921</name>
</gene>